<evidence type="ECO:0000256" key="8">
    <source>
        <dbReference type="ARBA" id="ARBA00023136"/>
    </source>
</evidence>
<evidence type="ECO:0000256" key="7">
    <source>
        <dbReference type="ARBA" id="ARBA00023077"/>
    </source>
</evidence>
<gene>
    <name evidence="16" type="ORF">EAS61_26080</name>
</gene>
<feature type="domain" description="TonB-dependent receptor-like beta-barrel" evidence="14">
    <location>
        <begin position="348"/>
        <end position="816"/>
    </location>
</feature>
<dbReference type="AlphaFoldDB" id="A0A4Q0QHX7"/>
<feature type="signal peptide" evidence="13">
    <location>
        <begin position="1"/>
        <end position="43"/>
    </location>
</feature>
<accession>A0A4Q0QHX7</accession>
<organism evidence="16 17">
    <name type="scientific">Bradyrhizobium zhanjiangense</name>
    <dbReference type="NCBI Taxonomy" id="1325107"/>
    <lineage>
        <taxon>Bacteria</taxon>
        <taxon>Pseudomonadati</taxon>
        <taxon>Pseudomonadota</taxon>
        <taxon>Alphaproteobacteria</taxon>
        <taxon>Hyphomicrobiales</taxon>
        <taxon>Nitrobacteraceae</taxon>
        <taxon>Bradyrhizobium</taxon>
    </lineage>
</organism>
<evidence type="ECO:0000256" key="12">
    <source>
        <dbReference type="SAM" id="MobiDB-lite"/>
    </source>
</evidence>
<proteinExistence type="inferred from homology"/>
<evidence type="ECO:0000256" key="10">
    <source>
        <dbReference type="PROSITE-ProRule" id="PRU01360"/>
    </source>
</evidence>
<dbReference type="Pfam" id="PF07715">
    <property type="entry name" value="Plug"/>
    <property type="match status" value="1"/>
</dbReference>
<dbReference type="Gene3D" id="2.170.130.10">
    <property type="entry name" value="TonB-dependent receptor, plug domain"/>
    <property type="match status" value="1"/>
</dbReference>
<reference evidence="16 17" key="1">
    <citation type="submission" date="2018-11" db="EMBL/GenBank/DDBJ databases">
        <title>Bradyrhizobium sp. nov., isolated from effective nodules of peanut in China.</title>
        <authorList>
            <person name="Li Y."/>
        </authorList>
    </citation>
    <scope>NUCLEOTIDE SEQUENCE [LARGE SCALE GENOMIC DNA]</scope>
    <source>
        <strain evidence="16 17">CCBAU 51770</strain>
    </source>
</reference>
<keyword evidence="8 10" id="KW-0472">Membrane</keyword>
<protein>
    <submittedName>
        <fullName evidence="16">TonB-dependent receptor</fullName>
    </submittedName>
</protein>
<keyword evidence="5 13" id="KW-0732">Signal</keyword>
<evidence type="ECO:0000256" key="6">
    <source>
        <dbReference type="ARBA" id="ARBA00023065"/>
    </source>
</evidence>
<evidence type="ECO:0000259" key="14">
    <source>
        <dbReference type="Pfam" id="PF00593"/>
    </source>
</evidence>
<keyword evidence="7 11" id="KW-0798">TonB box</keyword>
<evidence type="ECO:0000313" key="16">
    <source>
        <dbReference type="EMBL" id="RXG90492.1"/>
    </source>
</evidence>
<evidence type="ECO:0000256" key="5">
    <source>
        <dbReference type="ARBA" id="ARBA00022729"/>
    </source>
</evidence>
<dbReference type="InterPro" id="IPR012910">
    <property type="entry name" value="Plug_dom"/>
</dbReference>
<dbReference type="InterPro" id="IPR036942">
    <property type="entry name" value="Beta-barrel_TonB_sf"/>
</dbReference>
<name>A0A4Q0QHX7_9BRAD</name>
<keyword evidence="3 10" id="KW-1134">Transmembrane beta strand</keyword>
<dbReference type="CDD" id="cd01347">
    <property type="entry name" value="ligand_gated_channel"/>
    <property type="match status" value="1"/>
</dbReference>
<dbReference type="EMBL" id="RKMK01000029">
    <property type="protein sequence ID" value="RXG90492.1"/>
    <property type="molecule type" value="Genomic_DNA"/>
</dbReference>
<keyword evidence="6" id="KW-0406">Ion transport</keyword>
<sequence>MLSNSREESRRQECPMLRCHARRGVSIVAIQAALLASSSGVFAQSSNVVLPPVTVNAPAVVKPKPRKPAARTVAVRNRSAKPATERAAPAVAAEQGAGSARVSLEPPAAVARYQLPQRSFSVTAKEVDETINLKDPEDAVKYMPSLFVRKRNDGDNNAVLATRSWGLNSSSRTLIYYDDLLISALIGNNNTNASPKWNLISPEAIGRVDYLNGPFAAAYPGNSIGGVLLISSKMPDKPFAVAKETVSVMPWNQYGTKDTYVTSQTSAAAGNRDGKLSWLVSANYLDSYQQPLTYTTSGSIPAGTTGAFSALNKQGVAANVVGTGILAHSQQTSGNIRLSYDVTAQVQATYSFGIWNNHQVSDPQTYLKSAATGAPTFAGLSGFATGKYVWDQTHVSNAVAIKSNTKGTYDFDLSASSYNYLQDIQLNPFTITPTGVGYSQNGKITRMDGTNWQNADAKGIWRPYGYDGPHEVSFGMHGDRYRLESPVYASSVWNTTGDTGTGTLYSQGQGETRTGAIWLQDAWRILPNLKLTLGGRFETWRAQDGFNISTATNAAGAITSIAAVQQSQLASTNFSPKASLSFDPNKDWNITANFGQAYRYPTVMELYQNLTVGGVATIANPNLFPEQDLTGELNIERRWSDGRIRLTLFREHTDHAIISQTNLVTNPITKVQTPTTVISNVDAIRLQGIELSADKDNVLVSGLQLFGSVTYVDSRILADAGWAGIDPLTNLPTTVVGKRVPYVPDWRAKFGVTYRPNDSWAYTVAARYSGKQYSTLDNTDRVSHVYGAFDNFFVVDLKVHYNATKNFAFDFGIDNLFNEQYFLFHPFPGRTFIVAGKYMF</sequence>
<dbReference type="InterPro" id="IPR000531">
    <property type="entry name" value="Beta-barrel_TonB"/>
</dbReference>
<dbReference type="Proteomes" id="UP000290174">
    <property type="component" value="Unassembled WGS sequence"/>
</dbReference>
<dbReference type="InterPro" id="IPR039426">
    <property type="entry name" value="TonB-dep_rcpt-like"/>
</dbReference>
<dbReference type="Gene3D" id="2.40.170.20">
    <property type="entry name" value="TonB-dependent receptor, beta-barrel domain"/>
    <property type="match status" value="1"/>
</dbReference>
<evidence type="ECO:0000313" key="17">
    <source>
        <dbReference type="Proteomes" id="UP000290174"/>
    </source>
</evidence>
<comment type="similarity">
    <text evidence="10 11">Belongs to the TonB-dependent receptor family.</text>
</comment>
<keyword evidence="9 10" id="KW-0998">Cell outer membrane</keyword>
<dbReference type="PROSITE" id="PS52016">
    <property type="entry name" value="TONB_DEPENDENT_REC_3"/>
    <property type="match status" value="1"/>
</dbReference>
<dbReference type="SUPFAM" id="SSF56935">
    <property type="entry name" value="Porins"/>
    <property type="match status" value="1"/>
</dbReference>
<evidence type="ECO:0000256" key="9">
    <source>
        <dbReference type="ARBA" id="ARBA00023237"/>
    </source>
</evidence>
<comment type="caution">
    <text evidence="16">The sequence shown here is derived from an EMBL/GenBank/DDBJ whole genome shotgun (WGS) entry which is preliminary data.</text>
</comment>
<keyword evidence="16" id="KW-0675">Receptor</keyword>
<feature type="region of interest" description="Disordered" evidence="12">
    <location>
        <begin position="68"/>
        <end position="98"/>
    </location>
</feature>
<dbReference type="PANTHER" id="PTHR30069:SF53">
    <property type="entry name" value="COLICIN I RECEPTOR-RELATED"/>
    <property type="match status" value="1"/>
</dbReference>
<evidence type="ECO:0000256" key="4">
    <source>
        <dbReference type="ARBA" id="ARBA00022692"/>
    </source>
</evidence>
<keyword evidence="4 10" id="KW-0812">Transmembrane</keyword>
<dbReference type="PANTHER" id="PTHR30069">
    <property type="entry name" value="TONB-DEPENDENT OUTER MEMBRANE RECEPTOR"/>
    <property type="match status" value="1"/>
</dbReference>
<evidence type="ECO:0000256" key="2">
    <source>
        <dbReference type="ARBA" id="ARBA00022448"/>
    </source>
</evidence>
<dbReference type="Pfam" id="PF00593">
    <property type="entry name" value="TonB_dep_Rec_b-barrel"/>
    <property type="match status" value="1"/>
</dbReference>
<evidence type="ECO:0000256" key="3">
    <source>
        <dbReference type="ARBA" id="ARBA00022452"/>
    </source>
</evidence>
<dbReference type="InterPro" id="IPR037066">
    <property type="entry name" value="Plug_dom_sf"/>
</dbReference>
<dbReference type="GO" id="GO:0009279">
    <property type="term" value="C:cell outer membrane"/>
    <property type="evidence" value="ECO:0007669"/>
    <property type="project" value="UniProtKB-SubCell"/>
</dbReference>
<evidence type="ECO:0000256" key="1">
    <source>
        <dbReference type="ARBA" id="ARBA00004571"/>
    </source>
</evidence>
<dbReference type="GO" id="GO:0044718">
    <property type="term" value="P:siderophore transmembrane transport"/>
    <property type="evidence" value="ECO:0007669"/>
    <property type="project" value="TreeGrafter"/>
</dbReference>
<comment type="subcellular location">
    <subcellularLocation>
        <location evidence="1 10">Cell outer membrane</location>
        <topology evidence="1 10">Multi-pass membrane protein</topology>
    </subcellularLocation>
</comment>
<dbReference type="GO" id="GO:0015344">
    <property type="term" value="F:siderophore uptake transmembrane transporter activity"/>
    <property type="evidence" value="ECO:0007669"/>
    <property type="project" value="TreeGrafter"/>
</dbReference>
<feature type="compositionally biased region" description="Low complexity" evidence="12">
    <location>
        <begin position="70"/>
        <end position="98"/>
    </location>
</feature>
<feature type="domain" description="TonB-dependent receptor plug" evidence="15">
    <location>
        <begin position="114"/>
        <end position="227"/>
    </location>
</feature>
<evidence type="ECO:0000259" key="15">
    <source>
        <dbReference type="Pfam" id="PF07715"/>
    </source>
</evidence>
<keyword evidence="2 10" id="KW-0813">Transport</keyword>
<evidence type="ECO:0000256" key="13">
    <source>
        <dbReference type="SAM" id="SignalP"/>
    </source>
</evidence>
<evidence type="ECO:0000256" key="11">
    <source>
        <dbReference type="RuleBase" id="RU003357"/>
    </source>
</evidence>
<feature type="chain" id="PRO_5020635026" evidence="13">
    <location>
        <begin position="44"/>
        <end position="840"/>
    </location>
</feature>